<dbReference type="SUPFAM" id="SSF51905">
    <property type="entry name" value="FAD/NAD(P)-binding domain"/>
    <property type="match status" value="1"/>
</dbReference>
<comment type="caution">
    <text evidence="7">The sequence shown here is derived from an EMBL/GenBank/DDBJ whole genome shotgun (WGS) entry which is preliminary data.</text>
</comment>
<keyword evidence="2" id="KW-0285">Flavoprotein</keyword>
<organism evidence="7 8">
    <name type="scientific">Periconia digitata</name>
    <dbReference type="NCBI Taxonomy" id="1303443"/>
    <lineage>
        <taxon>Eukaryota</taxon>
        <taxon>Fungi</taxon>
        <taxon>Dikarya</taxon>
        <taxon>Ascomycota</taxon>
        <taxon>Pezizomycotina</taxon>
        <taxon>Dothideomycetes</taxon>
        <taxon>Pleosporomycetidae</taxon>
        <taxon>Pleosporales</taxon>
        <taxon>Massarineae</taxon>
        <taxon>Periconiaceae</taxon>
        <taxon>Periconia</taxon>
    </lineage>
</organism>
<evidence type="ECO:0000313" key="7">
    <source>
        <dbReference type="EMBL" id="CAI6306165.1"/>
    </source>
</evidence>
<dbReference type="Pfam" id="PF06314">
    <property type="entry name" value="ADC"/>
    <property type="match status" value="1"/>
</dbReference>
<dbReference type="InterPro" id="IPR050493">
    <property type="entry name" value="FAD-dep_Monooxygenase_BioMet"/>
</dbReference>
<dbReference type="SUPFAM" id="SSF160104">
    <property type="entry name" value="Acetoacetate decarboxylase-like"/>
    <property type="match status" value="1"/>
</dbReference>
<dbReference type="Gene3D" id="2.40.400.10">
    <property type="entry name" value="Acetoacetate decarboxylase-like"/>
    <property type="match status" value="1"/>
</dbReference>
<dbReference type="InterPro" id="IPR002938">
    <property type="entry name" value="FAD-bd"/>
</dbReference>
<evidence type="ECO:0000256" key="4">
    <source>
        <dbReference type="ARBA" id="ARBA00023002"/>
    </source>
</evidence>
<protein>
    <recommendedName>
        <fullName evidence="6">FAD-binding domain-containing protein</fullName>
    </recommendedName>
</protein>
<comment type="similarity">
    <text evidence="1">Belongs to the paxM FAD-dependent monooxygenase family.</text>
</comment>
<dbReference type="AlphaFoldDB" id="A0A9W4U626"/>
<dbReference type="InterPro" id="IPR036188">
    <property type="entry name" value="FAD/NAD-bd_sf"/>
</dbReference>
<accession>A0A9W4U626</accession>
<evidence type="ECO:0000259" key="6">
    <source>
        <dbReference type="Pfam" id="PF01494"/>
    </source>
</evidence>
<name>A0A9W4U626_9PLEO</name>
<dbReference type="PANTHER" id="PTHR13789">
    <property type="entry name" value="MONOOXYGENASE"/>
    <property type="match status" value="1"/>
</dbReference>
<dbReference type="OrthoDB" id="1047367at2759"/>
<dbReference type="EMBL" id="CAOQHR010000002">
    <property type="protein sequence ID" value="CAI6306165.1"/>
    <property type="molecule type" value="Genomic_DNA"/>
</dbReference>
<keyword evidence="5" id="KW-0503">Monooxygenase</keyword>
<dbReference type="GO" id="GO:0004497">
    <property type="term" value="F:monooxygenase activity"/>
    <property type="evidence" value="ECO:0007669"/>
    <property type="project" value="UniProtKB-KW"/>
</dbReference>
<dbReference type="Gene3D" id="3.50.50.60">
    <property type="entry name" value="FAD/NAD(P)-binding domain"/>
    <property type="match status" value="1"/>
</dbReference>
<evidence type="ECO:0000256" key="1">
    <source>
        <dbReference type="ARBA" id="ARBA00007992"/>
    </source>
</evidence>
<evidence type="ECO:0000256" key="5">
    <source>
        <dbReference type="ARBA" id="ARBA00023033"/>
    </source>
</evidence>
<dbReference type="GO" id="GO:0016829">
    <property type="term" value="F:lyase activity"/>
    <property type="evidence" value="ECO:0007669"/>
    <property type="project" value="InterPro"/>
</dbReference>
<keyword evidence="4" id="KW-0560">Oxidoreductase</keyword>
<evidence type="ECO:0000313" key="8">
    <source>
        <dbReference type="Proteomes" id="UP001152607"/>
    </source>
</evidence>
<feature type="domain" description="FAD-binding" evidence="6">
    <location>
        <begin position="12"/>
        <end position="367"/>
    </location>
</feature>
<dbReference type="Pfam" id="PF01494">
    <property type="entry name" value="FAD_binding_3"/>
    <property type="match status" value="1"/>
</dbReference>
<dbReference type="PRINTS" id="PR00420">
    <property type="entry name" value="RNGMNOXGNASE"/>
</dbReference>
<sequence>MAAPTAPTPLNIVIVGAGIGGLSAAIFFRQQGHNITVLEQSRFANEVGAAVHIAPNAAGLVSRMGIDAPATGAVECLTMKNVKPNGETMFEVPVWRSRGRWQHPWLLAHRIDLHSELKRGAIREDGVGRPATLQTAARVERVTTDGVVVLASGEEIRADVVIGADGVHSKTRYALPGSEGIRPFGSGKSAFRFTMPRSRALEDPVTKPLVGAEGQMTLYMGRDRRVVIYPTRHNEILNFVCIHSTKDSEISSDDPDSGDWQNTGHLDKLLEVYKDFDPALLALLGKASEDTLKVWELLDMEQLPTWTEDRLALIGDAAHPFTPHQGQGAGQAIEDAASLACVLPLGTPPSEIPARLKLYEKCRYERASMIQEYSRIVGMDLGTGPPFDGLKYTNDNFGHDEWHHTQQKLREWEWSRNPTAYRRMPVAFGPFPGPRQDCTGNARDWSASTFTTASIKFRTSRTLLEGLFPNKAFRFAVSDTNCYATFSVSSLGNLEWLGGNGYSHLGLYIHGVEYTKNNGETVEGDYLPVLFEDLADPIISGREEIGMPKVYSRLDVAKTTDSLTVTAGWMGSDFLNLSLTQLQSSEAQTDAASPASSDENLFFYKYIPATAAHGEEQRSADVEYACISPMDEKVNAMKKVERRTIAQKAEIRIEALDARKLPTLHHIVERLAEIPIYEVVEAKIVEGTGGSDLKAARRLE</sequence>
<proteinExistence type="inferred from homology"/>
<dbReference type="InterPro" id="IPR010451">
    <property type="entry name" value="Acetoacetate_decarboxylase"/>
</dbReference>
<dbReference type="GO" id="GO:0071949">
    <property type="term" value="F:FAD binding"/>
    <property type="evidence" value="ECO:0007669"/>
    <property type="project" value="InterPro"/>
</dbReference>
<dbReference type="PANTHER" id="PTHR13789:SF261">
    <property type="entry name" value="HYDROXYLASE, PUTATIVE (AFU_ORTHOLOGUE AFUA_7G00590)-RELATED"/>
    <property type="match status" value="1"/>
</dbReference>
<keyword evidence="8" id="KW-1185">Reference proteome</keyword>
<dbReference type="Proteomes" id="UP001152607">
    <property type="component" value="Unassembled WGS sequence"/>
</dbReference>
<dbReference type="InterPro" id="IPR023375">
    <property type="entry name" value="ADC_dom_sf"/>
</dbReference>
<evidence type="ECO:0000256" key="2">
    <source>
        <dbReference type="ARBA" id="ARBA00022630"/>
    </source>
</evidence>
<evidence type="ECO:0000256" key="3">
    <source>
        <dbReference type="ARBA" id="ARBA00022827"/>
    </source>
</evidence>
<reference evidence="7" key="1">
    <citation type="submission" date="2023-01" db="EMBL/GenBank/DDBJ databases">
        <authorList>
            <person name="Van Ghelder C."/>
            <person name="Rancurel C."/>
        </authorList>
    </citation>
    <scope>NUCLEOTIDE SEQUENCE</scope>
    <source>
        <strain evidence="7">CNCM I-4278</strain>
    </source>
</reference>
<keyword evidence="3" id="KW-0274">FAD</keyword>
<gene>
    <name evidence="7" type="ORF">PDIGIT_LOCUS3033</name>
</gene>
<dbReference type="SUPFAM" id="SSF54373">
    <property type="entry name" value="FAD-linked reductases, C-terminal domain"/>
    <property type="match status" value="1"/>
</dbReference>